<reference evidence="3 4" key="1">
    <citation type="submission" date="2022-03" db="EMBL/GenBank/DDBJ databases">
        <title>Hymenobactersp. isolated from the air.</title>
        <authorList>
            <person name="Won M."/>
            <person name="Kwon S.-W."/>
        </authorList>
    </citation>
    <scope>NUCLEOTIDE SEQUENCE [LARGE SCALE GENOMIC DNA]</scope>
    <source>
        <strain evidence="3 4">KACC 22596</strain>
    </source>
</reference>
<dbReference type="RefSeq" id="WP_243512579.1">
    <property type="nucleotide sequence ID" value="NZ_CP094534.1"/>
</dbReference>
<keyword evidence="4" id="KW-1185">Reference proteome</keyword>
<evidence type="ECO:0000313" key="4">
    <source>
        <dbReference type="Proteomes" id="UP000831390"/>
    </source>
</evidence>
<evidence type="ECO:0000256" key="1">
    <source>
        <dbReference type="SAM" id="SignalP"/>
    </source>
</evidence>
<dbReference type="Pfam" id="PF21601">
    <property type="entry name" value="GldM_2nd"/>
    <property type="match status" value="1"/>
</dbReference>
<dbReference type="InterPro" id="IPR048405">
    <property type="entry name" value="GldM_Ig-like-1"/>
</dbReference>
<evidence type="ECO:0000259" key="2">
    <source>
        <dbReference type="Pfam" id="PF21601"/>
    </source>
</evidence>
<protein>
    <recommendedName>
        <fullName evidence="2">Gliding motility-associated protein GldM first immunoglobulin-like domain-containing protein</fullName>
    </recommendedName>
</protein>
<dbReference type="Proteomes" id="UP000831390">
    <property type="component" value="Chromosome"/>
</dbReference>
<sequence length="311" mass="33452">MKKTSATFVLAVLAGLGAAAWAFHQGDARQQALLHKIGAVGAQLAAGSAQRARGNTTTLRGLSVAVARNGYQPRDVAVLKQSEQILGRSRSLADTLRQWQRAVRADAHESASGALQRPQAATPLAAARAKQLAQSLNRYARFIQAYVPGAPILAPPQSPRPETTWLYREGAPLAAALGSLARLEAETHRLAQDALTQQAQKIGSCCIFFDKIGALAVAVSNTVAPGGTYEARLFMTHSASSQIPKMSVEGRPVHVGYDGRGTVEFRVPPLRPGQPDTVRAHWRGHITVRSYPTDSTIQLDVPYYIVKPRSR</sequence>
<dbReference type="EMBL" id="CP094534">
    <property type="protein sequence ID" value="UOE33027.1"/>
    <property type="molecule type" value="Genomic_DNA"/>
</dbReference>
<feature type="signal peptide" evidence="1">
    <location>
        <begin position="1"/>
        <end position="24"/>
    </location>
</feature>
<feature type="chain" id="PRO_5047233089" description="Gliding motility-associated protein GldM first immunoglobulin-like domain-containing protein" evidence="1">
    <location>
        <begin position="25"/>
        <end position="311"/>
    </location>
</feature>
<feature type="domain" description="Gliding motility-associated protein GldM first immunoglobulin-like" evidence="2">
    <location>
        <begin position="209"/>
        <end position="306"/>
    </location>
</feature>
<keyword evidence="1" id="KW-0732">Signal</keyword>
<accession>A0ABY4B1L9</accession>
<organism evidence="3 4">
    <name type="scientific">Hymenobacter monticola</name>
    <dbReference type="NCBI Taxonomy" id="1705399"/>
    <lineage>
        <taxon>Bacteria</taxon>
        <taxon>Pseudomonadati</taxon>
        <taxon>Bacteroidota</taxon>
        <taxon>Cytophagia</taxon>
        <taxon>Cytophagales</taxon>
        <taxon>Hymenobacteraceae</taxon>
        <taxon>Hymenobacter</taxon>
    </lineage>
</organism>
<gene>
    <name evidence="3" type="ORF">MTP16_18085</name>
</gene>
<evidence type="ECO:0000313" key="3">
    <source>
        <dbReference type="EMBL" id="UOE33027.1"/>
    </source>
</evidence>
<name>A0ABY4B1L9_9BACT</name>
<proteinExistence type="predicted"/>